<keyword evidence="2" id="KW-1185">Reference proteome</keyword>
<dbReference type="RefSeq" id="WP_310168680.1">
    <property type="nucleotide sequence ID" value="NZ_JAVDUG010000004.1"/>
</dbReference>
<organism evidence="1 2">
    <name type="scientific">Paenibacillus peoriae</name>
    <dbReference type="NCBI Taxonomy" id="59893"/>
    <lineage>
        <taxon>Bacteria</taxon>
        <taxon>Bacillati</taxon>
        <taxon>Bacillota</taxon>
        <taxon>Bacilli</taxon>
        <taxon>Bacillales</taxon>
        <taxon>Paenibacillaceae</taxon>
        <taxon>Paenibacillus</taxon>
    </lineage>
</organism>
<gene>
    <name evidence="1" type="ORF">J2W98_003668</name>
</gene>
<name>A0ABU1QII4_9BACL</name>
<sequence>MITRKDIEKLQSVVNQEAYTVGQTNNDRTRAVFDEAIEKLIATEKAYNKQRKTKEVEYTIGVRPIGTYNGKVTVWEDATDKEIEAAILDDCEYYMTY</sequence>
<dbReference type="EMBL" id="JAVDUG010000004">
    <property type="protein sequence ID" value="MDR6779388.1"/>
    <property type="molecule type" value="Genomic_DNA"/>
</dbReference>
<accession>A0ABU1QII4</accession>
<dbReference type="Proteomes" id="UP001266807">
    <property type="component" value="Unassembled WGS sequence"/>
</dbReference>
<protein>
    <recommendedName>
        <fullName evidence="3">Replication terminator protein</fullName>
    </recommendedName>
</protein>
<proteinExistence type="predicted"/>
<evidence type="ECO:0000313" key="2">
    <source>
        <dbReference type="Proteomes" id="UP001266807"/>
    </source>
</evidence>
<evidence type="ECO:0008006" key="3">
    <source>
        <dbReference type="Google" id="ProtNLM"/>
    </source>
</evidence>
<reference evidence="1 2" key="1">
    <citation type="submission" date="2023-07" db="EMBL/GenBank/DDBJ databases">
        <title>Sorghum-associated microbial communities from plants grown in Nebraska, USA.</title>
        <authorList>
            <person name="Schachtman D."/>
        </authorList>
    </citation>
    <scope>NUCLEOTIDE SEQUENCE [LARGE SCALE GENOMIC DNA]</scope>
    <source>
        <strain evidence="1 2">BE143</strain>
    </source>
</reference>
<comment type="caution">
    <text evidence="1">The sequence shown here is derived from an EMBL/GenBank/DDBJ whole genome shotgun (WGS) entry which is preliminary data.</text>
</comment>
<evidence type="ECO:0000313" key="1">
    <source>
        <dbReference type="EMBL" id="MDR6779388.1"/>
    </source>
</evidence>